<dbReference type="EMBL" id="BKCJ011261820">
    <property type="protein sequence ID" value="GFD11869.1"/>
    <property type="molecule type" value="Genomic_DNA"/>
</dbReference>
<dbReference type="AlphaFoldDB" id="A0A699TRS7"/>
<sequence length="49" mass="5457">LEQESAKKQKIDDDKDTTELQKVVNIIPDKEGVEINDIPLAVKPPSIVD</sequence>
<gene>
    <name evidence="1" type="ORF">Tci_883838</name>
</gene>
<organism evidence="1">
    <name type="scientific">Tanacetum cinerariifolium</name>
    <name type="common">Dalmatian daisy</name>
    <name type="synonym">Chrysanthemum cinerariifolium</name>
    <dbReference type="NCBI Taxonomy" id="118510"/>
    <lineage>
        <taxon>Eukaryota</taxon>
        <taxon>Viridiplantae</taxon>
        <taxon>Streptophyta</taxon>
        <taxon>Embryophyta</taxon>
        <taxon>Tracheophyta</taxon>
        <taxon>Spermatophyta</taxon>
        <taxon>Magnoliopsida</taxon>
        <taxon>eudicotyledons</taxon>
        <taxon>Gunneridae</taxon>
        <taxon>Pentapetalae</taxon>
        <taxon>asterids</taxon>
        <taxon>campanulids</taxon>
        <taxon>Asterales</taxon>
        <taxon>Asteraceae</taxon>
        <taxon>Asteroideae</taxon>
        <taxon>Anthemideae</taxon>
        <taxon>Anthemidinae</taxon>
        <taxon>Tanacetum</taxon>
    </lineage>
</organism>
<feature type="non-terminal residue" evidence="1">
    <location>
        <position position="1"/>
    </location>
</feature>
<name>A0A699TRS7_TANCI</name>
<accession>A0A699TRS7</accession>
<evidence type="ECO:0000313" key="1">
    <source>
        <dbReference type="EMBL" id="GFD11869.1"/>
    </source>
</evidence>
<comment type="caution">
    <text evidence="1">The sequence shown here is derived from an EMBL/GenBank/DDBJ whole genome shotgun (WGS) entry which is preliminary data.</text>
</comment>
<reference evidence="1" key="1">
    <citation type="journal article" date="2019" name="Sci. Rep.">
        <title>Draft genome of Tanacetum cinerariifolium, the natural source of mosquito coil.</title>
        <authorList>
            <person name="Yamashiro T."/>
            <person name="Shiraishi A."/>
            <person name="Satake H."/>
            <person name="Nakayama K."/>
        </authorList>
    </citation>
    <scope>NUCLEOTIDE SEQUENCE</scope>
</reference>
<proteinExistence type="predicted"/>
<protein>
    <submittedName>
        <fullName evidence="1">Uncharacterized protein</fullName>
    </submittedName>
</protein>